<organism evidence="6 7">
    <name type="scientific">Nematostella vectensis</name>
    <name type="common">Starlet sea anemone</name>
    <dbReference type="NCBI Taxonomy" id="45351"/>
    <lineage>
        <taxon>Eukaryota</taxon>
        <taxon>Metazoa</taxon>
        <taxon>Cnidaria</taxon>
        <taxon>Anthozoa</taxon>
        <taxon>Hexacorallia</taxon>
        <taxon>Actiniaria</taxon>
        <taxon>Edwardsiidae</taxon>
        <taxon>Nematostella</taxon>
    </lineage>
</organism>
<feature type="non-terminal residue" evidence="6">
    <location>
        <position position="701"/>
    </location>
</feature>
<dbReference type="PhylomeDB" id="A7SHS3"/>
<feature type="domain" description="UBP34/UBP24/USP9X/USP9Y-like ARM repeat region" evidence="5">
    <location>
        <begin position="12"/>
        <end position="231"/>
    </location>
</feature>
<keyword evidence="3" id="KW-0378">Hydrolase</keyword>
<protein>
    <recommendedName>
        <fullName evidence="5">UBP34/UBP24/USP9X/USP9Y-like ARM repeat region domain-containing protein</fullName>
    </recommendedName>
</protein>
<evidence type="ECO:0000313" key="6">
    <source>
        <dbReference type="EMBL" id="EDO36755.1"/>
    </source>
</evidence>
<feature type="region of interest" description="Disordered" evidence="4">
    <location>
        <begin position="620"/>
        <end position="652"/>
    </location>
</feature>
<keyword evidence="1" id="KW-0645">Protease</keyword>
<dbReference type="PANTHER" id="PTHR44140:SF2">
    <property type="entry name" value="LD25575P"/>
    <property type="match status" value="1"/>
</dbReference>
<evidence type="ECO:0000256" key="3">
    <source>
        <dbReference type="ARBA" id="ARBA00022801"/>
    </source>
</evidence>
<evidence type="ECO:0000256" key="4">
    <source>
        <dbReference type="SAM" id="MobiDB-lite"/>
    </source>
</evidence>
<dbReference type="Proteomes" id="UP000001593">
    <property type="component" value="Unassembled WGS sequence"/>
</dbReference>
<dbReference type="eggNOG" id="KOG1866">
    <property type="taxonomic scope" value="Eukaryota"/>
</dbReference>
<sequence length="701" mass="80053">FDLSSVCDEGKTLLWDLLQDKNAIHLEDGLIQETEKLLCQLICYTGEKKIRMKFVEGCLDNLSNNRSTVMSIQLLPKLLSSFQQYINNSYGPHWVTKFATTELGMMDLFFKNLVLYMEGAQSQNKPVCSLYTHMEEVQARLHFLSSIYSSELSPPDFSLSVDQVDALWSTLIGDPQCCDEALEWFVQQVQSKELHALDRSVLKYIFTTKLPSLAPESFSMTGLTLLQQLYKMFKHSSIKSDDAHKVYGIDQVWNIAIQAKSTEVSMAAMKYLNSLYINGDLQYEDEFISRCIDSIKAAASSLSQENQDDNLQIMERGICLLKTHIETFKRRFAFHLRLWLLEGQGITCHKQKQQRPSEKHFPIRVMCRSPAGLSDKDRVRNDYCFSNLQGTFEMHSSDLVAELRAEVTHWCKLLQERIQQEHQSGDGTQHAPLSPFSPQLHPPFRLISQGHELTPDLDEKSLADVGFKDLQLVFVSVGAARRDRYHDGSQVPSSVLPAPSWDNTPMVILLREQHSETLFSFLEILDDFNSSTIAKPMDDSSAQKVKTFQESHAEFLCQLIWELLCILPTNHTVLNRLKFFEHSYEGFSVPWESILDPKHPHKLLYSLQVIHFIHRAEDDTQNTSANESSSSSEDSDSSEETTEKPSKPATESWGSQFVEFGGLQHLYNILMSGHLEATKGAAWTPWQQECLAYLLKLICEF</sequence>
<dbReference type="GO" id="GO:0006508">
    <property type="term" value="P:proteolysis"/>
    <property type="evidence" value="ECO:0007669"/>
    <property type="project" value="UniProtKB-KW"/>
</dbReference>
<evidence type="ECO:0000256" key="1">
    <source>
        <dbReference type="ARBA" id="ARBA00022670"/>
    </source>
</evidence>
<evidence type="ECO:0000256" key="2">
    <source>
        <dbReference type="ARBA" id="ARBA00022786"/>
    </source>
</evidence>
<proteinExistence type="predicted"/>
<keyword evidence="7" id="KW-1185">Reference proteome</keyword>
<dbReference type="AlphaFoldDB" id="A7SHS3"/>
<accession>A7SHS3</accession>
<name>A7SHS3_NEMVE</name>
<gene>
    <name evidence="6" type="ORF">NEMVEDRAFT_v1g118854</name>
</gene>
<dbReference type="GO" id="GO:0005783">
    <property type="term" value="C:endoplasmic reticulum"/>
    <property type="evidence" value="ECO:0000318"/>
    <property type="project" value="GO_Central"/>
</dbReference>
<feature type="non-terminal residue" evidence="6">
    <location>
        <position position="1"/>
    </location>
</feature>
<dbReference type="InParanoid" id="A7SHS3"/>
<reference evidence="6 7" key="1">
    <citation type="journal article" date="2007" name="Science">
        <title>Sea anemone genome reveals ancestral eumetazoan gene repertoire and genomic organization.</title>
        <authorList>
            <person name="Putnam N.H."/>
            <person name="Srivastava M."/>
            <person name="Hellsten U."/>
            <person name="Dirks B."/>
            <person name="Chapman J."/>
            <person name="Salamov A."/>
            <person name="Terry A."/>
            <person name="Shapiro H."/>
            <person name="Lindquist E."/>
            <person name="Kapitonov V.V."/>
            <person name="Jurka J."/>
            <person name="Genikhovich G."/>
            <person name="Grigoriev I.V."/>
            <person name="Lucas S.M."/>
            <person name="Steele R.E."/>
            <person name="Finnerty J.R."/>
            <person name="Technau U."/>
            <person name="Martindale M.Q."/>
            <person name="Rokhsar D.S."/>
        </authorList>
    </citation>
    <scope>NUCLEOTIDE SEQUENCE [LARGE SCALE GENOMIC DNA]</scope>
    <source>
        <strain evidence="7">CH2 X CH6</strain>
    </source>
</reference>
<dbReference type="InterPro" id="IPR051727">
    <property type="entry name" value="DnaJ_C3_Co-chaperones"/>
</dbReference>
<dbReference type="STRING" id="45351.A7SHS3"/>
<dbReference type="Pfam" id="PF25010">
    <property type="entry name" value="ARM_UBP24_USP9X-Y"/>
    <property type="match status" value="1"/>
</dbReference>
<dbReference type="GO" id="GO:0008233">
    <property type="term" value="F:peptidase activity"/>
    <property type="evidence" value="ECO:0007669"/>
    <property type="project" value="UniProtKB-KW"/>
</dbReference>
<dbReference type="HOGENOM" id="CLU_393622_0_0_1"/>
<dbReference type="PANTHER" id="PTHR44140">
    <property type="entry name" value="LD25575P"/>
    <property type="match status" value="1"/>
</dbReference>
<evidence type="ECO:0000259" key="5">
    <source>
        <dbReference type="Pfam" id="PF25010"/>
    </source>
</evidence>
<dbReference type="InterPro" id="IPR056850">
    <property type="entry name" value="ARM_UBP34_24_USP9X_Y"/>
</dbReference>
<dbReference type="GO" id="GO:0051787">
    <property type="term" value="F:misfolded protein binding"/>
    <property type="evidence" value="ECO:0000318"/>
    <property type="project" value="GO_Central"/>
</dbReference>
<keyword evidence="2" id="KW-0833">Ubl conjugation pathway</keyword>
<evidence type="ECO:0000313" key="7">
    <source>
        <dbReference type="Proteomes" id="UP000001593"/>
    </source>
</evidence>
<dbReference type="EMBL" id="DS469662">
    <property type="protein sequence ID" value="EDO36755.1"/>
    <property type="molecule type" value="Genomic_DNA"/>
</dbReference>
<dbReference type="GO" id="GO:0034975">
    <property type="term" value="P:protein folding in endoplasmic reticulum"/>
    <property type="evidence" value="ECO:0000318"/>
    <property type="project" value="GO_Central"/>
</dbReference>
<dbReference type="GO" id="GO:0051087">
    <property type="term" value="F:protein-folding chaperone binding"/>
    <property type="evidence" value="ECO:0000318"/>
    <property type="project" value="GO_Central"/>
</dbReference>